<sequence length="443" mass="49800">MRELLHKARAVFHDATAHPVRDSDPQPWCAGIAAIFLALLLLRLDVPGRIYFDEVHYVKAARVLLSMAKPINPEHPLVGKELIAAGILLFGDQPWAWRIMPALFGTLGLYAFSRALWLASQRRFATLAGTLLLATSFTWFVVSRIAMLDIFMASFTMLAMWMLAGAVRADRVGTARWRLALAGLFLGLALGAKWNALAAAALPGLAFLLLRLRRHGRHALLATEGAPIAGISLAEAALWLGTLPLLVYFATFLPAFFYETKAINPLRIVEYQGYMLRLQHSVVKHHPYQSVWWQWVLDSRAIWFLYENVEGAQRGVIMLGNPLAMWAGIPALGWALWAGWKQRRHDALATALLYLACIGMWVANGKPVQFYYHYLLPGAFLMACLGLALDALWRRADRWRWLAPATLVLATALFATFWPILSAAQLCCGKPSFQWWMWLPGWR</sequence>
<keyword evidence="10" id="KW-1003">Cell membrane</keyword>
<comment type="caution">
    <text evidence="13">The sequence shown here is derived from an EMBL/GenBank/DDBJ whole genome shotgun (WGS) entry which is preliminary data.</text>
</comment>
<dbReference type="RefSeq" id="WP_379508751.1">
    <property type="nucleotide sequence ID" value="NZ_JBHRTQ010000004.1"/>
</dbReference>
<feature type="transmembrane region" description="Helical" evidence="10">
    <location>
        <begin position="95"/>
        <end position="112"/>
    </location>
</feature>
<evidence type="ECO:0000256" key="5">
    <source>
        <dbReference type="ARBA" id="ARBA00022679"/>
    </source>
</evidence>
<feature type="transmembrane region" description="Helical" evidence="10">
    <location>
        <begin position="347"/>
        <end position="364"/>
    </location>
</feature>
<feature type="domain" description="Protein O-mannosyl-transferase C-terminal four TM" evidence="12">
    <location>
        <begin position="268"/>
        <end position="442"/>
    </location>
</feature>
<protein>
    <recommendedName>
        <fullName evidence="9 10">Polyprenol-phosphate-mannose--protein mannosyltransferase</fullName>
        <ecNumber evidence="10">2.4.1.-</ecNumber>
    </recommendedName>
</protein>
<comment type="function">
    <text evidence="10">Protein O-mannosyltransferase that catalyzes the transfer of a single mannose residue from a polyprenol phospho-mannosyl lipidic donor to the hydroxyl group of selected serine and threonine residues in acceptor proteins.</text>
</comment>
<evidence type="ECO:0000259" key="12">
    <source>
        <dbReference type="Pfam" id="PF16192"/>
    </source>
</evidence>
<gene>
    <name evidence="13" type="ORF">ACFOD9_03755</name>
</gene>
<evidence type="ECO:0000256" key="2">
    <source>
        <dbReference type="ARBA" id="ARBA00004922"/>
    </source>
</evidence>
<comment type="pathway">
    <text evidence="2 10">Protein modification; protein glycosylation.</text>
</comment>
<keyword evidence="5 10" id="KW-0808">Transferase</keyword>
<evidence type="ECO:0000256" key="7">
    <source>
        <dbReference type="ARBA" id="ARBA00022989"/>
    </source>
</evidence>
<comment type="similarity">
    <text evidence="3 10">Belongs to the glycosyltransferase 39 family.</text>
</comment>
<evidence type="ECO:0000259" key="11">
    <source>
        <dbReference type="Pfam" id="PF02366"/>
    </source>
</evidence>
<dbReference type="PANTHER" id="PTHR10050">
    <property type="entry name" value="DOLICHYL-PHOSPHATE-MANNOSE--PROTEIN MANNOSYLTRANSFERASE"/>
    <property type="match status" value="1"/>
</dbReference>
<feature type="domain" description="ArnT-like N-terminal" evidence="11">
    <location>
        <begin position="94"/>
        <end position="256"/>
    </location>
</feature>
<evidence type="ECO:0000256" key="4">
    <source>
        <dbReference type="ARBA" id="ARBA00022676"/>
    </source>
</evidence>
<keyword evidence="7 10" id="KW-1133">Transmembrane helix</keyword>
<dbReference type="Pfam" id="PF02366">
    <property type="entry name" value="PMT"/>
    <property type="match status" value="1"/>
</dbReference>
<reference evidence="14" key="1">
    <citation type="journal article" date="2019" name="Int. J. Syst. Evol. Microbiol.">
        <title>The Global Catalogue of Microorganisms (GCM) 10K type strain sequencing project: providing services to taxonomists for standard genome sequencing and annotation.</title>
        <authorList>
            <consortium name="The Broad Institute Genomics Platform"/>
            <consortium name="The Broad Institute Genome Sequencing Center for Infectious Disease"/>
            <person name="Wu L."/>
            <person name="Ma J."/>
        </authorList>
    </citation>
    <scope>NUCLEOTIDE SEQUENCE [LARGE SCALE GENOMIC DNA]</scope>
    <source>
        <strain evidence="14">KCTC 42984</strain>
    </source>
</reference>
<keyword evidence="6 10" id="KW-0812">Transmembrane</keyword>
<proteinExistence type="inferred from homology"/>
<evidence type="ECO:0000256" key="1">
    <source>
        <dbReference type="ARBA" id="ARBA00004127"/>
    </source>
</evidence>
<evidence type="ECO:0000256" key="3">
    <source>
        <dbReference type="ARBA" id="ARBA00007222"/>
    </source>
</evidence>
<name>A0ABV7IRQ3_9SPHN</name>
<feature type="transmembrane region" description="Helical" evidence="10">
    <location>
        <begin position="124"/>
        <end position="142"/>
    </location>
</feature>
<evidence type="ECO:0000256" key="10">
    <source>
        <dbReference type="RuleBase" id="RU367007"/>
    </source>
</evidence>
<dbReference type="InterPro" id="IPR027005">
    <property type="entry name" value="PMT-like"/>
</dbReference>
<accession>A0ABV7IRQ3</accession>
<dbReference type="Pfam" id="PF16192">
    <property type="entry name" value="PMT_4TMC"/>
    <property type="match status" value="1"/>
</dbReference>
<evidence type="ECO:0000313" key="13">
    <source>
        <dbReference type="EMBL" id="MFC3173363.1"/>
    </source>
</evidence>
<dbReference type="InterPro" id="IPR032421">
    <property type="entry name" value="PMT_4TMC"/>
</dbReference>
<feature type="transmembrane region" description="Helical" evidence="10">
    <location>
        <begin position="233"/>
        <end position="257"/>
    </location>
</feature>
<evidence type="ECO:0000256" key="8">
    <source>
        <dbReference type="ARBA" id="ARBA00023136"/>
    </source>
</evidence>
<dbReference type="EMBL" id="JBHRTQ010000004">
    <property type="protein sequence ID" value="MFC3173363.1"/>
    <property type="molecule type" value="Genomic_DNA"/>
</dbReference>
<feature type="transmembrane region" description="Helical" evidence="10">
    <location>
        <begin position="148"/>
        <end position="167"/>
    </location>
</feature>
<dbReference type="EC" id="2.4.1.-" evidence="10"/>
<comment type="subcellular location">
    <subcellularLocation>
        <location evidence="10">Cell membrane</location>
    </subcellularLocation>
    <subcellularLocation>
        <location evidence="1">Endomembrane system</location>
        <topology evidence="1">Multi-pass membrane protein</topology>
    </subcellularLocation>
</comment>
<feature type="transmembrane region" description="Helical" evidence="10">
    <location>
        <begin position="370"/>
        <end position="389"/>
    </location>
</feature>
<feature type="transmembrane region" description="Helical" evidence="10">
    <location>
        <begin position="401"/>
        <end position="421"/>
    </location>
</feature>
<evidence type="ECO:0000313" key="14">
    <source>
        <dbReference type="Proteomes" id="UP001595604"/>
    </source>
</evidence>
<feature type="transmembrane region" description="Helical" evidence="10">
    <location>
        <begin position="323"/>
        <end position="340"/>
    </location>
</feature>
<evidence type="ECO:0000256" key="6">
    <source>
        <dbReference type="ARBA" id="ARBA00022692"/>
    </source>
</evidence>
<dbReference type="InterPro" id="IPR003342">
    <property type="entry name" value="ArnT-like_N"/>
</dbReference>
<dbReference type="Proteomes" id="UP001595604">
    <property type="component" value="Unassembled WGS sequence"/>
</dbReference>
<organism evidence="13 14">
    <name type="scientific">Novosphingobium bradum</name>
    <dbReference type="NCBI Taxonomy" id="1737444"/>
    <lineage>
        <taxon>Bacteria</taxon>
        <taxon>Pseudomonadati</taxon>
        <taxon>Pseudomonadota</taxon>
        <taxon>Alphaproteobacteria</taxon>
        <taxon>Sphingomonadales</taxon>
        <taxon>Sphingomonadaceae</taxon>
        <taxon>Novosphingobium</taxon>
    </lineage>
</organism>
<keyword evidence="4 10" id="KW-0328">Glycosyltransferase</keyword>
<evidence type="ECO:0000256" key="9">
    <source>
        <dbReference type="ARBA" id="ARBA00093617"/>
    </source>
</evidence>
<keyword evidence="8 10" id="KW-0472">Membrane</keyword>
<keyword evidence="14" id="KW-1185">Reference proteome</keyword>